<dbReference type="NCBIfam" id="TIGR02937">
    <property type="entry name" value="sigma70-ECF"/>
    <property type="match status" value="1"/>
</dbReference>
<evidence type="ECO:0000256" key="4">
    <source>
        <dbReference type="ARBA" id="ARBA00023163"/>
    </source>
</evidence>
<dbReference type="Pfam" id="PF08281">
    <property type="entry name" value="Sigma70_r4_2"/>
    <property type="match status" value="1"/>
</dbReference>
<dbReference type="Proteomes" id="UP001058860">
    <property type="component" value="Chromosome"/>
</dbReference>
<evidence type="ECO:0000256" key="2">
    <source>
        <dbReference type="ARBA" id="ARBA00023015"/>
    </source>
</evidence>
<feature type="domain" description="RNA polymerase sigma-70 region 2" evidence="5">
    <location>
        <begin position="21"/>
        <end position="82"/>
    </location>
</feature>
<feature type="domain" description="RNA polymerase sigma factor 70 region 4 type 2" evidence="6">
    <location>
        <begin position="138"/>
        <end position="188"/>
    </location>
</feature>
<reference evidence="8" key="1">
    <citation type="submission" date="2021-11" db="EMBL/GenBank/DDBJ databases">
        <title>Cultivation dependent microbiological survey of springs from the worlds oldest radium mine currently devoted to the extraction of radon-saturated water.</title>
        <authorList>
            <person name="Kapinusova G."/>
            <person name="Smrhova T."/>
            <person name="Strejcek M."/>
            <person name="Suman J."/>
            <person name="Jani K."/>
            <person name="Pajer P."/>
            <person name="Uhlik O."/>
        </authorList>
    </citation>
    <scope>NUCLEOTIDE SEQUENCE [LARGE SCALE GENOMIC DNA]</scope>
    <source>
        <strain evidence="8">J379</strain>
    </source>
</reference>
<dbReference type="Gene3D" id="1.10.10.10">
    <property type="entry name" value="Winged helix-like DNA-binding domain superfamily/Winged helix DNA-binding domain"/>
    <property type="match status" value="1"/>
</dbReference>
<protein>
    <submittedName>
        <fullName evidence="7">Sigma-70 family RNA polymerase sigma factor</fullName>
    </submittedName>
</protein>
<dbReference type="RefSeq" id="WP_353865879.1">
    <property type="nucleotide sequence ID" value="NZ_CP088295.1"/>
</dbReference>
<dbReference type="PANTHER" id="PTHR43133:SF53">
    <property type="entry name" value="ECF RNA POLYMERASE SIGMA-E FACTOR"/>
    <property type="match status" value="1"/>
</dbReference>
<dbReference type="CDD" id="cd06171">
    <property type="entry name" value="Sigma70_r4"/>
    <property type="match status" value="1"/>
</dbReference>
<dbReference type="InterPro" id="IPR036388">
    <property type="entry name" value="WH-like_DNA-bd_sf"/>
</dbReference>
<keyword evidence="4" id="KW-0804">Transcription</keyword>
<sequence length="198" mass="21827">MDDLATIAALRAGDEAVFAELVRRYQPMMLRVARMYVKTPGAAEEVVQETWLGVLRGLDRFEGRSSVKTWIFRILVNQAKTRGVRDQRVTPFASLEGDDGGAAVDPSRFEPGGWWAAHPGAWTQLPAERLESKETIAAVRDAIAELPARQQEVIVLRDLVGLDGAEVSENLGITEGNQRVLLHRARAKVRAALEGELT</sequence>
<name>A0ABY5PLC2_9ACTN</name>
<evidence type="ECO:0000256" key="3">
    <source>
        <dbReference type="ARBA" id="ARBA00023082"/>
    </source>
</evidence>
<keyword evidence="2" id="KW-0805">Transcription regulation</keyword>
<dbReference type="EMBL" id="CP088295">
    <property type="protein sequence ID" value="UUY05419.1"/>
    <property type="molecule type" value="Genomic_DNA"/>
</dbReference>
<dbReference type="InterPro" id="IPR013325">
    <property type="entry name" value="RNA_pol_sigma_r2"/>
</dbReference>
<dbReference type="InterPro" id="IPR013324">
    <property type="entry name" value="RNA_pol_sigma_r3/r4-like"/>
</dbReference>
<keyword evidence="3" id="KW-0731">Sigma factor</keyword>
<evidence type="ECO:0000313" key="8">
    <source>
        <dbReference type="Proteomes" id="UP001058860"/>
    </source>
</evidence>
<evidence type="ECO:0000259" key="5">
    <source>
        <dbReference type="Pfam" id="PF04542"/>
    </source>
</evidence>
<dbReference type="PANTHER" id="PTHR43133">
    <property type="entry name" value="RNA POLYMERASE ECF-TYPE SIGMA FACTO"/>
    <property type="match status" value="1"/>
</dbReference>
<accession>A0ABY5PLC2</accession>
<dbReference type="SUPFAM" id="SSF88946">
    <property type="entry name" value="Sigma2 domain of RNA polymerase sigma factors"/>
    <property type="match status" value="1"/>
</dbReference>
<proteinExistence type="inferred from homology"/>
<dbReference type="Gene3D" id="1.10.1740.10">
    <property type="match status" value="1"/>
</dbReference>
<evidence type="ECO:0000256" key="1">
    <source>
        <dbReference type="ARBA" id="ARBA00010641"/>
    </source>
</evidence>
<dbReference type="Pfam" id="PF04542">
    <property type="entry name" value="Sigma70_r2"/>
    <property type="match status" value="1"/>
</dbReference>
<keyword evidence="8" id="KW-1185">Reference proteome</keyword>
<dbReference type="InterPro" id="IPR013249">
    <property type="entry name" value="RNA_pol_sigma70_r4_t2"/>
</dbReference>
<organism evidence="7 8">
    <name type="scientific">Svornostia abyssi</name>
    <dbReference type="NCBI Taxonomy" id="2898438"/>
    <lineage>
        <taxon>Bacteria</taxon>
        <taxon>Bacillati</taxon>
        <taxon>Actinomycetota</taxon>
        <taxon>Thermoleophilia</taxon>
        <taxon>Solirubrobacterales</taxon>
        <taxon>Baekduiaceae</taxon>
        <taxon>Svornostia</taxon>
    </lineage>
</organism>
<gene>
    <name evidence="7" type="ORF">LRS13_07825</name>
</gene>
<dbReference type="InterPro" id="IPR039425">
    <property type="entry name" value="RNA_pol_sigma-70-like"/>
</dbReference>
<dbReference type="SUPFAM" id="SSF88659">
    <property type="entry name" value="Sigma3 and sigma4 domains of RNA polymerase sigma factors"/>
    <property type="match status" value="1"/>
</dbReference>
<comment type="similarity">
    <text evidence="1">Belongs to the sigma-70 factor family. ECF subfamily.</text>
</comment>
<dbReference type="InterPro" id="IPR007627">
    <property type="entry name" value="RNA_pol_sigma70_r2"/>
</dbReference>
<evidence type="ECO:0000259" key="6">
    <source>
        <dbReference type="Pfam" id="PF08281"/>
    </source>
</evidence>
<dbReference type="InterPro" id="IPR014284">
    <property type="entry name" value="RNA_pol_sigma-70_dom"/>
</dbReference>
<evidence type="ECO:0000313" key="7">
    <source>
        <dbReference type="EMBL" id="UUY05419.1"/>
    </source>
</evidence>